<proteinExistence type="predicted"/>
<evidence type="ECO:0000313" key="1">
    <source>
        <dbReference type="EMBL" id="GAA1083277.1"/>
    </source>
</evidence>
<comment type="caution">
    <text evidence="1">The sequence shown here is derived from an EMBL/GenBank/DDBJ whole genome shotgun (WGS) entry which is preliminary data.</text>
</comment>
<gene>
    <name evidence="1" type="ORF">GCM10009663_28050</name>
</gene>
<evidence type="ECO:0000313" key="2">
    <source>
        <dbReference type="Proteomes" id="UP001499987"/>
    </source>
</evidence>
<name>A0ABN1TH04_9ACTN</name>
<keyword evidence="2" id="KW-1185">Reference proteome</keyword>
<accession>A0ABN1TH04</accession>
<organism evidence="1 2">
    <name type="scientific">Kitasatospora arboriphila</name>
    <dbReference type="NCBI Taxonomy" id="258052"/>
    <lineage>
        <taxon>Bacteria</taxon>
        <taxon>Bacillati</taxon>
        <taxon>Actinomycetota</taxon>
        <taxon>Actinomycetes</taxon>
        <taxon>Kitasatosporales</taxon>
        <taxon>Streptomycetaceae</taxon>
        <taxon>Kitasatospora</taxon>
    </lineage>
</organism>
<dbReference type="EMBL" id="BAAALD010000022">
    <property type="protein sequence ID" value="GAA1083277.1"/>
    <property type="molecule type" value="Genomic_DNA"/>
</dbReference>
<evidence type="ECO:0008006" key="3">
    <source>
        <dbReference type="Google" id="ProtNLM"/>
    </source>
</evidence>
<reference evidence="1 2" key="1">
    <citation type="journal article" date="2019" name="Int. J. Syst. Evol. Microbiol.">
        <title>The Global Catalogue of Microorganisms (GCM) 10K type strain sequencing project: providing services to taxonomists for standard genome sequencing and annotation.</title>
        <authorList>
            <consortium name="The Broad Institute Genomics Platform"/>
            <consortium name="The Broad Institute Genome Sequencing Center for Infectious Disease"/>
            <person name="Wu L."/>
            <person name="Ma J."/>
        </authorList>
    </citation>
    <scope>NUCLEOTIDE SEQUENCE [LARGE SCALE GENOMIC DNA]</scope>
    <source>
        <strain evidence="1 2">JCM 13002</strain>
    </source>
</reference>
<dbReference type="RefSeq" id="WP_344623912.1">
    <property type="nucleotide sequence ID" value="NZ_BAAALD010000022.1"/>
</dbReference>
<sequence length="466" mass="49720">MIDDAAVRPTAADLLRLPGPRRHLARVAADLASGLGCLWLLPGHEVERGRADLYLDRLLADLDDVVEVPGPGGGRAARADGPAERADEELWPGVDAFGDVGFDYDDGLGGWTAPAAPAPAPPLGTPSLTERLAGQLGLVGDPVEELVDGADLRAPVVIVRAWREDDPVALSRLMRRLQAAVKNAGLPPARRPRLLVAARPEDLAPDAPEALDPGLCAVHWWWSVWGRLDTATLVAEAEADGRSAHGRHTAGKRILAAVRHETVVEVCGPDLPLAARLTGRWNGRTDDLVPALTACRPAAGAAPPPAANAAAAYAPSPEPSLRPAWQAGLLDSWEGQVRCSPVEWLAGADGRDRLDKLVWQAQNRVLLPLIDDARARLVALLPQAAARGARHLAATYVDRDGGRGGPADLASMELGDIWTAVRRRDVRFGTAQYNRLSTLRTSRNKLAHRRPLTDRELGDLVDALTG</sequence>
<protein>
    <recommendedName>
        <fullName evidence="3">Swt1-like HEPN domain-containing protein</fullName>
    </recommendedName>
</protein>
<dbReference type="Proteomes" id="UP001499987">
    <property type="component" value="Unassembled WGS sequence"/>
</dbReference>